<sequence>MKKAALLLTLLLAGCGIPAQDEPHAVTLPRGDLNTATAGPAPGGEVAEVLCLVRDGRLVQAVRRVSSVPTTQRQLDDLTAGPTAAERGLGLSTSLSGTTLSVRNSNKSDGVTVEVAEAGARSDEVLAYAQIVCTLTARADVASVSFTRDGDPLRVPRADGSLTDQPLRGWDYRGLITS</sequence>
<dbReference type="PROSITE" id="PS51257">
    <property type="entry name" value="PROKAR_LIPOPROTEIN"/>
    <property type="match status" value="1"/>
</dbReference>
<gene>
    <name evidence="3" type="ORF">B0I29_107174</name>
</gene>
<evidence type="ECO:0000259" key="2">
    <source>
        <dbReference type="SMART" id="SM00909"/>
    </source>
</evidence>
<dbReference type="RefSeq" id="WP_111650109.1">
    <property type="nucleotide sequence ID" value="NZ_JACHWI010000001.1"/>
</dbReference>
<feature type="domain" description="GerMN" evidence="2">
    <location>
        <begin position="71"/>
        <end position="157"/>
    </location>
</feature>
<comment type="caution">
    <text evidence="3">The sequence shown here is derived from an EMBL/GenBank/DDBJ whole genome shotgun (WGS) entry which is preliminary data.</text>
</comment>
<evidence type="ECO:0000256" key="1">
    <source>
        <dbReference type="SAM" id="SignalP"/>
    </source>
</evidence>
<dbReference type="Pfam" id="PF10646">
    <property type="entry name" value="Germane"/>
    <property type="match status" value="1"/>
</dbReference>
<dbReference type="Proteomes" id="UP000249341">
    <property type="component" value="Unassembled WGS sequence"/>
</dbReference>
<evidence type="ECO:0000313" key="4">
    <source>
        <dbReference type="Proteomes" id="UP000249341"/>
    </source>
</evidence>
<dbReference type="InterPro" id="IPR019606">
    <property type="entry name" value="GerMN"/>
</dbReference>
<feature type="chain" id="PRO_5039584745" evidence="1">
    <location>
        <begin position="20"/>
        <end position="178"/>
    </location>
</feature>
<feature type="signal peptide" evidence="1">
    <location>
        <begin position="1"/>
        <end position="19"/>
    </location>
</feature>
<protein>
    <submittedName>
        <fullName evidence="3">Sporulation and spore germination protein</fullName>
    </submittedName>
</protein>
<dbReference type="AlphaFoldDB" id="A0A327ZBG8"/>
<keyword evidence="4" id="KW-1185">Reference proteome</keyword>
<keyword evidence="1" id="KW-0732">Signal</keyword>
<dbReference type="OrthoDB" id="5181063at2"/>
<accession>A0A327ZBG8</accession>
<reference evidence="3 4" key="1">
    <citation type="submission" date="2018-06" db="EMBL/GenBank/DDBJ databases">
        <title>Genomic Encyclopedia of Type Strains, Phase III (KMG-III): the genomes of soil and plant-associated and newly described type strains.</title>
        <authorList>
            <person name="Whitman W."/>
        </authorList>
    </citation>
    <scope>NUCLEOTIDE SEQUENCE [LARGE SCALE GENOMIC DNA]</scope>
    <source>
        <strain evidence="3 4">CGMCC 4.7090</strain>
    </source>
</reference>
<evidence type="ECO:0000313" key="3">
    <source>
        <dbReference type="EMBL" id="RAK36912.1"/>
    </source>
</evidence>
<dbReference type="SMART" id="SM00909">
    <property type="entry name" value="Germane"/>
    <property type="match status" value="1"/>
</dbReference>
<proteinExistence type="predicted"/>
<organism evidence="3 4">
    <name type="scientific">Actinoplanes lutulentus</name>
    <dbReference type="NCBI Taxonomy" id="1287878"/>
    <lineage>
        <taxon>Bacteria</taxon>
        <taxon>Bacillati</taxon>
        <taxon>Actinomycetota</taxon>
        <taxon>Actinomycetes</taxon>
        <taxon>Micromonosporales</taxon>
        <taxon>Micromonosporaceae</taxon>
        <taxon>Actinoplanes</taxon>
    </lineage>
</organism>
<dbReference type="EMBL" id="QLMJ01000007">
    <property type="protein sequence ID" value="RAK36912.1"/>
    <property type="molecule type" value="Genomic_DNA"/>
</dbReference>
<name>A0A327ZBG8_9ACTN</name>